<dbReference type="InterPro" id="IPR015422">
    <property type="entry name" value="PyrdxlP-dep_Trfase_small"/>
</dbReference>
<feature type="domain" description="Aminotransferase class I/classII large" evidence="1">
    <location>
        <begin position="148"/>
        <end position="279"/>
    </location>
</feature>
<dbReference type="InterPro" id="IPR012340">
    <property type="entry name" value="NA-bd_OB-fold"/>
</dbReference>
<dbReference type="SUPFAM" id="SSF53383">
    <property type="entry name" value="PLP-dependent transferases"/>
    <property type="match status" value="1"/>
</dbReference>
<accession>A0ABY9DU16</accession>
<evidence type="ECO:0000259" key="2">
    <source>
        <dbReference type="Pfam" id="PF21473"/>
    </source>
</evidence>
<dbReference type="PANTHER" id="PTHR45744:SF11">
    <property type="entry name" value="TYROSINE AMINOTRANSFERASE"/>
    <property type="match status" value="1"/>
</dbReference>
<dbReference type="CDD" id="cd04491">
    <property type="entry name" value="SoSSB_OBF"/>
    <property type="match status" value="1"/>
</dbReference>
<dbReference type="SUPFAM" id="SSF50249">
    <property type="entry name" value="Nucleic acid-binding proteins"/>
    <property type="match status" value="1"/>
</dbReference>
<evidence type="ECO:0000313" key="3">
    <source>
        <dbReference type="EMBL" id="WKA10897.1"/>
    </source>
</evidence>
<dbReference type="InterPro" id="IPR048970">
    <property type="entry name" value="OB_Ssb-like"/>
</dbReference>
<evidence type="ECO:0000259" key="1">
    <source>
        <dbReference type="Pfam" id="PF00155"/>
    </source>
</evidence>
<evidence type="ECO:0008006" key="5">
    <source>
        <dbReference type="Google" id="ProtNLM"/>
    </source>
</evidence>
<dbReference type="InterPro" id="IPR015424">
    <property type="entry name" value="PyrdxlP-dep_Trfase"/>
</dbReference>
<sequence>METATTGTAITTTTTETTKAAVTKKRKSVFTKVDQLKPGTGGHTLTVKVVSSKTVLQNGRLVLQHLRHTRIAECLVGDETRAIIFTARNDQVDMIKLGATVILHKAKIDMFKGSMRLAVDKWGRVEVTKDANFVVKEQNNLLLVEYELVVESIINCLNISSDPATFIQGAFPEILEKTKEDFFSNTIIILRECADIIHERIKDIPCITCPQKPEGSMFVMVKLNLSLLEDIDDDVEFYMKLSKEESVIVLTGVAVGMKNWPRVTFAIDPPSLEDGLGRIKAFYQRHMLRRNKDFISNQFNAC</sequence>
<dbReference type="EMBL" id="CP126665">
    <property type="protein sequence ID" value="WKA10897.1"/>
    <property type="molecule type" value="Genomic_DNA"/>
</dbReference>
<dbReference type="Proteomes" id="UP001227230">
    <property type="component" value="Chromosome 18"/>
</dbReference>
<gene>
    <name evidence="3" type="ORF">VitviT2T_028445</name>
</gene>
<protein>
    <recommendedName>
        <fullName evidence="5">Aminotransferase class I/classII domain-containing protein</fullName>
    </recommendedName>
</protein>
<reference evidence="3 4" key="1">
    <citation type="journal article" date="2023" name="Hortic Res">
        <title>The complete reference genome for grapevine (Vitis vinifera L.) genetics and breeding.</title>
        <authorList>
            <person name="Shi X."/>
            <person name="Cao S."/>
            <person name="Wang X."/>
            <person name="Huang S."/>
            <person name="Wang Y."/>
            <person name="Liu Z."/>
            <person name="Liu W."/>
            <person name="Leng X."/>
            <person name="Peng Y."/>
            <person name="Wang N."/>
            <person name="Wang Y."/>
            <person name="Ma Z."/>
            <person name="Xu X."/>
            <person name="Zhang F."/>
            <person name="Xue H."/>
            <person name="Zhong H."/>
            <person name="Wang Y."/>
            <person name="Zhang K."/>
            <person name="Velt A."/>
            <person name="Avia K."/>
            <person name="Holtgrawe D."/>
            <person name="Grimplet J."/>
            <person name="Matus J.T."/>
            <person name="Ware D."/>
            <person name="Wu X."/>
            <person name="Wang H."/>
            <person name="Liu C."/>
            <person name="Fang Y."/>
            <person name="Rustenholz C."/>
            <person name="Cheng Z."/>
            <person name="Xiao H."/>
            <person name="Zhou Y."/>
        </authorList>
    </citation>
    <scope>NUCLEOTIDE SEQUENCE [LARGE SCALE GENOMIC DNA]</scope>
    <source>
        <strain evidence="4">cv. Pinot noir / PN40024</strain>
        <tissue evidence="3">Leaf</tissue>
    </source>
</reference>
<dbReference type="Gene3D" id="3.90.1150.10">
    <property type="entry name" value="Aspartate Aminotransferase, domain 1"/>
    <property type="match status" value="1"/>
</dbReference>
<dbReference type="Gene3D" id="2.40.50.140">
    <property type="entry name" value="Nucleic acid-binding proteins"/>
    <property type="match status" value="1"/>
</dbReference>
<organism evidence="3 4">
    <name type="scientific">Vitis vinifera</name>
    <name type="common">Grape</name>
    <dbReference type="NCBI Taxonomy" id="29760"/>
    <lineage>
        <taxon>Eukaryota</taxon>
        <taxon>Viridiplantae</taxon>
        <taxon>Streptophyta</taxon>
        <taxon>Embryophyta</taxon>
        <taxon>Tracheophyta</taxon>
        <taxon>Spermatophyta</taxon>
        <taxon>Magnoliopsida</taxon>
        <taxon>eudicotyledons</taxon>
        <taxon>Gunneridae</taxon>
        <taxon>Pentapetalae</taxon>
        <taxon>rosids</taxon>
        <taxon>Vitales</taxon>
        <taxon>Vitaceae</taxon>
        <taxon>Viteae</taxon>
        <taxon>Vitis</taxon>
    </lineage>
</organism>
<feature type="domain" description="Single-stranded DNA binding protein Ssb-like OB fold" evidence="2">
    <location>
        <begin position="36"/>
        <end position="127"/>
    </location>
</feature>
<dbReference type="Pfam" id="PF21473">
    <property type="entry name" value="OB_Ssb-like"/>
    <property type="match status" value="1"/>
</dbReference>
<dbReference type="InterPro" id="IPR004839">
    <property type="entry name" value="Aminotransferase_I/II_large"/>
</dbReference>
<dbReference type="PANTHER" id="PTHR45744">
    <property type="entry name" value="TYROSINE AMINOTRANSFERASE"/>
    <property type="match status" value="1"/>
</dbReference>
<evidence type="ECO:0000313" key="4">
    <source>
        <dbReference type="Proteomes" id="UP001227230"/>
    </source>
</evidence>
<dbReference type="Pfam" id="PF00155">
    <property type="entry name" value="Aminotran_1_2"/>
    <property type="match status" value="1"/>
</dbReference>
<name>A0ABY9DU16_VITVI</name>
<proteinExistence type="predicted"/>
<keyword evidence="4" id="KW-1185">Reference proteome</keyword>